<dbReference type="EMBL" id="SKBM01000040">
    <property type="protein sequence ID" value="TCZ53365.1"/>
    <property type="molecule type" value="Genomic_DNA"/>
</dbReference>
<proteinExistence type="predicted"/>
<dbReference type="Proteomes" id="UP000295023">
    <property type="component" value="Unassembled WGS sequence"/>
</dbReference>
<dbReference type="RefSeq" id="WP_132296462.1">
    <property type="nucleotide sequence ID" value="NZ_SKBM01000040.1"/>
</dbReference>
<sequence>MQIRDAALAGCLILLAAPALAQPANTATSPSVTPAPAAVPDAAPPAQRPREGGALIPIPTWRDTDGKLVSVDGNKLSEPERMNAGKPYTPLPWGSVVANVPGMNAGPSVRPLPPGSVPATQDRMMAGRPWSPIPQGVAGAHPNDSPAMQAGPAPRPLPVGSRPADIVAGGGVPPMPIGGGAVPVTRPGG</sequence>
<feature type="region of interest" description="Disordered" evidence="1">
    <location>
        <begin position="137"/>
        <end position="189"/>
    </location>
</feature>
<name>A0A4R4D2W0_9PROT</name>
<accession>A0A4R4D2W0</accession>
<feature type="compositionally biased region" description="Low complexity" evidence="1">
    <location>
        <begin position="25"/>
        <end position="41"/>
    </location>
</feature>
<organism evidence="3 4">
    <name type="scientific">Roseicella aquatilis</name>
    <dbReference type="NCBI Taxonomy" id="2527868"/>
    <lineage>
        <taxon>Bacteria</taxon>
        <taxon>Pseudomonadati</taxon>
        <taxon>Pseudomonadota</taxon>
        <taxon>Alphaproteobacteria</taxon>
        <taxon>Acetobacterales</taxon>
        <taxon>Roseomonadaceae</taxon>
        <taxon>Roseicella</taxon>
    </lineage>
</organism>
<feature type="chain" id="PRO_5020541311" evidence="2">
    <location>
        <begin position="22"/>
        <end position="189"/>
    </location>
</feature>
<comment type="caution">
    <text evidence="3">The sequence shown here is derived from an EMBL/GenBank/DDBJ whole genome shotgun (WGS) entry which is preliminary data.</text>
</comment>
<keyword evidence="4" id="KW-1185">Reference proteome</keyword>
<keyword evidence="2" id="KW-0732">Signal</keyword>
<dbReference type="AlphaFoldDB" id="A0A4R4D2W0"/>
<evidence type="ECO:0000256" key="1">
    <source>
        <dbReference type="SAM" id="MobiDB-lite"/>
    </source>
</evidence>
<dbReference type="OrthoDB" id="7277017at2"/>
<evidence type="ECO:0000313" key="4">
    <source>
        <dbReference type="Proteomes" id="UP000295023"/>
    </source>
</evidence>
<reference evidence="3 4" key="1">
    <citation type="submission" date="2019-03" db="EMBL/GenBank/DDBJ databases">
        <title>Paracraurococcus aquatilis NE82 genome sequence.</title>
        <authorList>
            <person name="Zhao Y."/>
            <person name="Du Z."/>
        </authorList>
    </citation>
    <scope>NUCLEOTIDE SEQUENCE [LARGE SCALE GENOMIC DNA]</scope>
    <source>
        <strain evidence="3 4">NE82</strain>
    </source>
</reference>
<feature type="region of interest" description="Disordered" evidence="1">
    <location>
        <begin position="25"/>
        <end position="83"/>
    </location>
</feature>
<evidence type="ECO:0000256" key="2">
    <source>
        <dbReference type="SAM" id="SignalP"/>
    </source>
</evidence>
<evidence type="ECO:0000313" key="3">
    <source>
        <dbReference type="EMBL" id="TCZ53365.1"/>
    </source>
</evidence>
<protein>
    <submittedName>
        <fullName evidence="3">Uncharacterized protein</fullName>
    </submittedName>
</protein>
<feature type="compositionally biased region" description="Gly residues" evidence="1">
    <location>
        <begin position="168"/>
        <end position="189"/>
    </location>
</feature>
<feature type="signal peptide" evidence="2">
    <location>
        <begin position="1"/>
        <end position="21"/>
    </location>
</feature>
<gene>
    <name evidence="3" type="ORF">EXY23_24895</name>
</gene>